<dbReference type="Gene3D" id="3.90.226.10">
    <property type="entry name" value="2-enoyl-CoA Hydratase, Chain A, domain 1"/>
    <property type="match status" value="1"/>
</dbReference>
<evidence type="ECO:0000256" key="1">
    <source>
        <dbReference type="ARBA" id="ARBA00001709"/>
    </source>
</evidence>
<organism evidence="5 6">
    <name type="scientific">Streptomyces harbinensis</name>
    <dbReference type="NCBI Taxonomy" id="1176198"/>
    <lineage>
        <taxon>Bacteria</taxon>
        <taxon>Bacillati</taxon>
        <taxon>Actinomycetota</taxon>
        <taxon>Actinomycetes</taxon>
        <taxon>Kitasatosporales</taxon>
        <taxon>Streptomycetaceae</taxon>
        <taxon>Streptomyces</taxon>
    </lineage>
</organism>
<dbReference type="GO" id="GO:0006574">
    <property type="term" value="P:L-valine catabolic process"/>
    <property type="evidence" value="ECO:0007669"/>
    <property type="project" value="TreeGrafter"/>
</dbReference>
<gene>
    <name evidence="5" type="ORF">SAMN05444716_101537</name>
</gene>
<dbReference type="CDD" id="cd06558">
    <property type="entry name" value="crotonase-like"/>
    <property type="match status" value="1"/>
</dbReference>
<comment type="catalytic activity">
    <reaction evidence="1">
        <text>3-hydroxy-2-methylpropanoyl-CoA + H2O = 3-hydroxy-2-methylpropanoate + CoA + H(+)</text>
        <dbReference type="Rhea" id="RHEA:20888"/>
        <dbReference type="ChEBI" id="CHEBI:11805"/>
        <dbReference type="ChEBI" id="CHEBI:15377"/>
        <dbReference type="ChEBI" id="CHEBI:15378"/>
        <dbReference type="ChEBI" id="CHEBI:57287"/>
        <dbReference type="ChEBI" id="CHEBI:57340"/>
        <dbReference type="EC" id="3.1.2.4"/>
    </reaction>
</comment>
<keyword evidence="6" id="KW-1185">Reference proteome</keyword>
<dbReference type="PANTHER" id="PTHR43176:SF3">
    <property type="entry name" value="3-HYDROXYISOBUTYRYL-COA HYDROLASE, MITOCHONDRIAL"/>
    <property type="match status" value="1"/>
</dbReference>
<dbReference type="NCBIfam" id="NF004127">
    <property type="entry name" value="PRK05617.1"/>
    <property type="match status" value="1"/>
</dbReference>
<dbReference type="EC" id="3.1.2.4" evidence="2"/>
<proteinExistence type="predicted"/>
<keyword evidence="3" id="KW-0378">Hydrolase</keyword>
<dbReference type="PANTHER" id="PTHR43176">
    <property type="entry name" value="3-HYDROXYISOBUTYRYL-COA HYDROLASE-RELATED"/>
    <property type="match status" value="1"/>
</dbReference>
<dbReference type="GO" id="GO:0003860">
    <property type="term" value="F:3-hydroxyisobutyryl-CoA hydrolase activity"/>
    <property type="evidence" value="ECO:0007669"/>
    <property type="project" value="UniProtKB-EC"/>
</dbReference>
<evidence type="ECO:0000313" key="6">
    <source>
        <dbReference type="Proteomes" id="UP000198873"/>
    </source>
</evidence>
<evidence type="ECO:0000256" key="3">
    <source>
        <dbReference type="ARBA" id="ARBA00022801"/>
    </source>
</evidence>
<evidence type="ECO:0000313" key="5">
    <source>
        <dbReference type="EMBL" id="SFS40074.1"/>
    </source>
</evidence>
<accession>A0A1I6PIQ1</accession>
<dbReference type="EMBL" id="FPAB01000001">
    <property type="protein sequence ID" value="SFS40074.1"/>
    <property type="molecule type" value="Genomic_DNA"/>
</dbReference>
<evidence type="ECO:0000256" key="2">
    <source>
        <dbReference type="ARBA" id="ARBA00011915"/>
    </source>
</evidence>
<reference evidence="6" key="1">
    <citation type="submission" date="2016-10" db="EMBL/GenBank/DDBJ databases">
        <authorList>
            <person name="Varghese N."/>
            <person name="Submissions S."/>
        </authorList>
    </citation>
    <scope>NUCLEOTIDE SEQUENCE [LARGE SCALE GENOMIC DNA]</scope>
    <source>
        <strain evidence="6">CGMCC 4.7047</strain>
    </source>
</reference>
<dbReference type="InterPro" id="IPR032259">
    <property type="entry name" value="HIBYL-CoA-H"/>
</dbReference>
<dbReference type="InterPro" id="IPR029045">
    <property type="entry name" value="ClpP/crotonase-like_dom_sf"/>
</dbReference>
<dbReference type="Proteomes" id="UP000198873">
    <property type="component" value="Unassembled WGS sequence"/>
</dbReference>
<dbReference type="STRING" id="1176198.SAMN05444716_101537"/>
<dbReference type="Pfam" id="PF16113">
    <property type="entry name" value="ECH_2"/>
    <property type="match status" value="1"/>
</dbReference>
<dbReference type="SUPFAM" id="SSF52096">
    <property type="entry name" value="ClpP/crotonase"/>
    <property type="match status" value="1"/>
</dbReference>
<dbReference type="AlphaFoldDB" id="A0A1I6PIQ1"/>
<feature type="domain" description="Enoyl-CoA hydratase/isomerase" evidence="4">
    <location>
        <begin position="14"/>
        <end position="336"/>
    </location>
</feature>
<protein>
    <recommendedName>
        <fullName evidence="2">3-hydroxyisobutyryl-CoA hydrolase</fullName>
        <ecNumber evidence="2">3.1.2.4</ecNumber>
    </recommendedName>
</protein>
<name>A0A1I6PIQ1_9ACTN</name>
<dbReference type="RefSeq" id="WP_093842044.1">
    <property type="nucleotide sequence ID" value="NZ_FPAB01000001.1"/>
</dbReference>
<evidence type="ECO:0000259" key="4">
    <source>
        <dbReference type="Pfam" id="PF16113"/>
    </source>
</evidence>
<dbReference type="InterPro" id="IPR045004">
    <property type="entry name" value="ECH_dom"/>
</dbReference>
<sequence length="345" mass="36339">MEQQVEHDVVGGLGLLTLNRPAALNALTPEMVAALAAALERWREDPSVGGVVLRSASPRAFCAGGDVRAARATVLAGEPEAADAFYAAEYALNGRIAAFPKPYVSLIDGLVMGGGLGISVHGAVRVVTERAVFAMPETRIGFFPDVGASWFLPRLGEALGRYLGLTGARLDAAQALECGLATHFVPGAELPALEEALRAGGAGGAGEGVVATVERFARPAPAVDAAWTERRALIERCFGDGRLPEILRRLAAEPGEWARATLAELSGFSPTSLALTAELLARGAASADLEVCLERELILARRMARGHDFAEGVRALLVDKDLAPKWRPDDLAGVDVRPWLADVPR</sequence>